<organism evidence="1">
    <name type="scientific">Arundo donax</name>
    <name type="common">Giant reed</name>
    <name type="synonym">Donax arundinaceus</name>
    <dbReference type="NCBI Taxonomy" id="35708"/>
    <lineage>
        <taxon>Eukaryota</taxon>
        <taxon>Viridiplantae</taxon>
        <taxon>Streptophyta</taxon>
        <taxon>Embryophyta</taxon>
        <taxon>Tracheophyta</taxon>
        <taxon>Spermatophyta</taxon>
        <taxon>Magnoliopsida</taxon>
        <taxon>Liliopsida</taxon>
        <taxon>Poales</taxon>
        <taxon>Poaceae</taxon>
        <taxon>PACMAD clade</taxon>
        <taxon>Arundinoideae</taxon>
        <taxon>Arundineae</taxon>
        <taxon>Arundo</taxon>
    </lineage>
</organism>
<sequence>MRIGTVCSLKHSLNACAAAFQSWDSVSLLWL</sequence>
<evidence type="ECO:0000313" key="1">
    <source>
        <dbReference type="EMBL" id="JAD51754.1"/>
    </source>
</evidence>
<reference evidence="1" key="2">
    <citation type="journal article" date="2015" name="Data Brief">
        <title>Shoot transcriptome of the giant reed, Arundo donax.</title>
        <authorList>
            <person name="Barrero R.A."/>
            <person name="Guerrero F.D."/>
            <person name="Moolhuijzen P."/>
            <person name="Goolsby J.A."/>
            <person name="Tidwell J."/>
            <person name="Bellgard S.E."/>
            <person name="Bellgard M.I."/>
        </authorList>
    </citation>
    <scope>NUCLEOTIDE SEQUENCE</scope>
    <source>
        <tissue evidence="1">Shoot tissue taken approximately 20 cm above the soil surface</tissue>
    </source>
</reference>
<proteinExistence type="predicted"/>
<reference evidence="1" key="1">
    <citation type="submission" date="2014-09" db="EMBL/GenBank/DDBJ databases">
        <authorList>
            <person name="Magalhaes I.L.F."/>
            <person name="Oliveira U."/>
            <person name="Santos F.R."/>
            <person name="Vidigal T.H.D.A."/>
            <person name="Brescovit A.D."/>
            <person name="Santos A.J."/>
        </authorList>
    </citation>
    <scope>NUCLEOTIDE SEQUENCE</scope>
    <source>
        <tissue evidence="1">Shoot tissue taken approximately 20 cm above the soil surface</tissue>
    </source>
</reference>
<dbReference type="AlphaFoldDB" id="A0A0A9AJ78"/>
<accession>A0A0A9AJ78</accession>
<dbReference type="EMBL" id="GBRH01246141">
    <property type="protein sequence ID" value="JAD51754.1"/>
    <property type="molecule type" value="Transcribed_RNA"/>
</dbReference>
<name>A0A0A9AJ78_ARUDO</name>
<protein>
    <submittedName>
        <fullName evidence="1">Uncharacterized protein</fullName>
    </submittedName>
</protein>